<dbReference type="EMBL" id="AVOT02120038">
    <property type="protein sequence ID" value="MBW0585146.1"/>
    <property type="molecule type" value="Genomic_DNA"/>
</dbReference>
<evidence type="ECO:0000313" key="1">
    <source>
        <dbReference type="EMBL" id="MBW0585146.1"/>
    </source>
</evidence>
<dbReference type="AlphaFoldDB" id="A0A9Q3KS01"/>
<proteinExistence type="predicted"/>
<accession>A0A9Q3KS01</accession>
<dbReference type="Proteomes" id="UP000765509">
    <property type="component" value="Unassembled WGS sequence"/>
</dbReference>
<sequence length="149" mass="16958">MPLQISESGISYLYPPLTSITSKDVKSSKTPFQDLDGEIYVQVAVSEEISNKNPTFPVSLIKPLKSSDAEKFPLSNKVPQVITPIESSCNKKITKVLKERNFRTNRLREYLVRYSDPTFEDELLAEKDLSEATKLLGRLRHSRNKNITK</sequence>
<keyword evidence="2" id="KW-1185">Reference proteome</keyword>
<organism evidence="1 2">
    <name type="scientific">Austropuccinia psidii MF-1</name>
    <dbReference type="NCBI Taxonomy" id="1389203"/>
    <lineage>
        <taxon>Eukaryota</taxon>
        <taxon>Fungi</taxon>
        <taxon>Dikarya</taxon>
        <taxon>Basidiomycota</taxon>
        <taxon>Pucciniomycotina</taxon>
        <taxon>Pucciniomycetes</taxon>
        <taxon>Pucciniales</taxon>
        <taxon>Sphaerophragmiaceae</taxon>
        <taxon>Austropuccinia</taxon>
    </lineage>
</organism>
<gene>
    <name evidence="1" type="ORF">O181_124861</name>
</gene>
<protein>
    <submittedName>
        <fullName evidence="1">Uncharacterized protein</fullName>
    </submittedName>
</protein>
<dbReference type="OrthoDB" id="3064439at2759"/>
<name>A0A9Q3KS01_9BASI</name>
<evidence type="ECO:0000313" key="2">
    <source>
        <dbReference type="Proteomes" id="UP000765509"/>
    </source>
</evidence>
<comment type="caution">
    <text evidence="1">The sequence shown here is derived from an EMBL/GenBank/DDBJ whole genome shotgun (WGS) entry which is preliminary data.</text>
</comment>
<reference evidence="1" key="1">
    <citation type="submission" date="2021-03" db="EMBL/GenBank/DDBJ databases">
        <title>Draft genome sequence of rust myrtle Austropuccinia psidii MF-1, a brazilian biotype.</title>
        <authorList>
            <person name="Quecine M.C."/>
            <person name="Pachon D.M.R."/>
            <person name="Bonatelli M.L."/>
            <person name="Correr F.H."/>
            <person name="Franceschini L.M."/>
            <person name="Leite T.F."/>
            <person name="Margarido G.R.A."/>
            <person name="Almeida C.A."/>
            <person name="Ferrarezi J.A."/>
            <person name="Labate C.A."/>
        </authorList>
    </citation>
    <scope>NUCLEOTIDE SEQUENCE</scope>
    <source>
        <strain evidence="1">MF-1</strain>
    </source>
</reference>